<dbReference type="EnsemblMetazoa" id="AMIN014215-RC">
    <property type="protein sequence ID" value="AMIN014215-PC"/>
    <property type="gene ID" value="AMIN014215"/>
</dbReference>
<organism evidence="1 2">
    <name type="scientific">Anopheles minimus</name>
    <dbReference type="NCBI Taxonomy" id="112268"/>
    <lineage>
        <taxon>Eukaryota</taxon>
        <taxon>Metazoa</taxon>
        <taxon>Ecdysozoa</taxon>
        <taxon>Arthropoda</taxon>
        <taxon>Hexapoda</taxon>
        <taxon>Insecta</taxon>
        <taxon>Pterygota</taxon>
        <taxon>Neoptera</taxon>
        <taxon>Endopterygota</taxon>
        <taxon>Diptera</taxon>
        <taxon>Nematocera</taxon>
        <taxon>Culicoidea</taxon>
        <taxon>Culicidae</taxon>
        <taxon>Anophelinae</taxon>
        <taxon>Anopheles</taxon>
    </lineage>
</organism>
<evidence type="ECO:0000313" key="2">
    <source>
        <dbReference type="Proteomes" id="UP000075920"/>
    </source>
</evidence>
<dbReference type="EnsemblMetazoa" id="AMIN014215-RA">
    <property type="protein sequence ID" value="AMIN014215-PA"/>
    <property type="gene ID" value="AMIN014215"/>
</dbReference>
<name>A0A182WNC0_9DIPT</name>
<keyword evidence="2" id="KW-1185">Reference proteome</keyword>
<protein>
    <submittedName>
        <fullName evidence="1">Uncharacterized protein</fullName>
    </submittedName>
</protein>
<dbReference type="EnsemblMetazoa" id="AMIN014215-RB">
    <property type="protein sequence ID" value="AMIN014215-PB"/>
    <property type="gene ID" value="AMIN014215"/>
</dbReference>
<dbReference type="Proteomes" id="UP000075920">
    <property type="component" value="Unassembled WGS sequence"/>
</dbReference>
<reference evidence="2" key="1">
    <citation type="submission" date="2013-03" db="EMBL/GenBank/DDBJ databases">
        <title>The Genome Sequence of Anopheles minimus MINIMUS1.</title>
        <authorList>
            <consortium name="The Broad Institute Genomics Platform"/>
            <person name="Neafsey D.E."/>
            <person name="Walton C."/>
            <person name="Walker B."/>
            <person name="Young S.K."/>
            <person name="Zeng Q."/>
            <person name="Gargeya S."/>
            <person name="Fitzgerald M."/>
            <person name="Haas B."/>
            <person name="Abouelleil A."/>
            <person name="Allen A.W."/>
            <person name="Alvarado L."/>
            <person name="Arachchi H.M."/>
            <person name="Berlin A.M."/>
            <person name="Chapman S.B."/>
            <person name="Gainer-Dewar J."/>
            <person name="Goldberg J."/>
            <person name="Griggs A."/>
            <person name="Gujja S."/>
            <person name="Hansen M."/>
            <person name="Howarth C."/>
            <person name="Imamovic A."/>
            <person name="Ireland A."/>
            <person name="Larimer J."/>
            <person name="McCowan C."/>
            <person name="Murphy C."/>
            <person name="Pearson M."/>
            <person name="Poon T.W."/>
            <person name="Priest M."/>
            <person name="Roberts A."/>
            <person name="Saif S."/>
            <person name="Shea T."/>
            <person name="Sisk P."/>
            <person name="Sykes S."/>
            <person name="Wortman J."/>
            <person name="Nusbaum C."/>
            <person name="Birren B."/>
        </authorList>
    </citation>
    <scope>NUCLEOTIDE SEQUENCE [LARGE SCALE GENOMIC DNA]</scope>
    <source>
        <strain evidence="2">MINIMUS1</strain>
    </source>
</reference>
<reference evidence="1" key="2">
    <citation type="submission" date="2020-05" db="UniProtKB">
        <authorList>
            <consortium name="EnsemblMetazoa"/>
        </authorList>
    </citation>
    <scope>IDENTIFICATION</scope>
    <source>
        <strain evidence="1">MINIMUS1</strain>
    </source>
</reference>
<dbReference type="AlphaFoldDB" id="A0A182WNC0"/>
<dbReference type="VEuPathDB" id="VectorBase:AMIN014215"/>
<sequence>MRPLSKRRKRLCHKCRAASAPAMAGATSGQMVAVTDLVLPTVMDTTLAATVTPLAAAAAAA</sequence>
<accession>A0A182WNC0</accession>
<proteinExistence type="predicted"/>
<evidence type="ECO:0000313" key="1">
    <source>
        <dbReference type="EnsemblMetazoa" id="AMIN014215-PA"/>
    </source>
</evidence>